<evidence type="ECO:0000259" key="1">
    <source>
        <dbReference type="Pfam" id="PF13590"/>
    </source>
</evidence>
<protein>
    <recommendedName>
        <fullName evidence="1">DUF4136 domain-containing protein</fullName>
    </recommendedName>
</protein>
<dbReference type="Pfam" id="PF13590">
    <property type="entry name" value="DUF4136"/>
    <property type="match status" value="1"/>
</dbReference>
<dbReference type="InterPro" id="IPR025411">
    <property type="entry name" value="DUF4136"/>
</dbReference>
<dbReference type="HOGENOM" id="CLU_093190_0_0_5"/>
<dbReference type="STRING" id="1123269.NX02_28365"/>
<dbReference type="KEGG" id="ssan:NX02_28365"/>
<gene>
    <name evidence="2" type="ORF">NX02_28365</name>
</gene>
<name>W0ANH0_9SPHN</name>
<organism evidence="2 3">
    <name type="scientific">Sphingomonas sanxanigenens DSM 19645 = NX02</name>
    <dbReference type="NCBI Taxonomy" id="1123269"/>
    <lineage>
        <taxon>Bacteria</taxon>
        <taxon>Pseudomonadati</taxon>
        <taxon>Pseudomonadota</taxon>
        <taxon>Alphaproteobacteria</taxon>
        <taxon>Sphingomonadales</taxon>
        <taxon>Sphingomonadaceae</taxon>
        <taxon>Sphingomonas</taxon>
    </lineage>
</organism>
<dbReference type="PATRIC" id="fig|1123269.5.peg.5568"/>
<dbReference type="AlphaFoldDB" id="W0ANH0"/>
<evidence type="ECO:0000313" key="2">
    <source>
        <dbReference type="EMBL" id="AHE57255.1"/>
    </source>
</evidence>
<proteinExistence type="predicted"/>
<dbReference type="Proteomes" id="UP000018851">
    <property type="component" value="Chromosome"/>
</dbReference>
<feature type="domain" description="DUF4136" evidence="1">
    <location>
        <begin position="43"/>
        <end position="177"/>
    </location>
</feature>
<sequence length="186" mass="18820">MLLLGAAGCATPVAPVDVTRFHLGAPVVRGSVTVEAQPGTDSGSLEYRAYIAGVERELSRIGYRIGQDRSDFIAVVGYARGVRPASTGRRSPVSIGVGGGTGGGGVGLGLGVGFGIGGGKGGDVVTTQLSVQIKRRGSGEVVWEGRAQTEARENAPAAQPGLAADRLSAALFKDFPGESGRTISVK</sequence>
<evidence type="ECO:0000313" key="3">
    <source>
        <dbReference type="Proteomes" id="UP000018851"/>
    </source>
</evidence>
<dbReference type="eggNOG" id="ENOG5034305">
    <property type="taxonomic scope" value="Bacteria"/>
</dbReference>
<keyword evidence="3" id="KW-1185">Reference proteome</keyword>
<accession>W0ANH0</accession>
<reference evidence="2 3" key="1">
    <citation type="submission" date="2013-07" db="EMBL/GenBank/DDBJ databases">
        <title>Completed genome of Sphingomonas sanxanigenens NX02.</title>
        <authorList>
            <person name="Ma T."/>
            <person name="Huang H."/>
            <person name="Wu M."/>
            <person name="Li X."/>
            <person name="Li G."/>
        </authorList>
    </citation>
    <scope>NUCLEOTIDE SEQUENCE [LARGE SCALE GENOMIC DNA]</scope>
    <source>
        <strain evidence="2 3">NX02</strain>
    </source>
</reference>
<dbReference type="EMBL" id="CP006644">
    <property type="protein sequence ID" value="AHE57255.1"/>
    <property type="molecule type" value="Genomic_DNA"/>
</dbReference>